<protein>
    <submittedName>
        <fullName evidence="1">Uncharacterized protein</fullName>
    </submittedName>
</protein>
<name>A0A382SF03_9ZZZZ</name>
<dbReference type="EMBL" id="UINC01128585">
    <property type="protein sequence ID" value="SVD08436.1"/>
    <property type="molecule type" value="Genomic_DNA"/>
</dbReference>
<accession>A0A382SF03</accession>
<feature type="non-terminal residue" evidence="1">
    <location>
        <position position="1"/>
    </location>
</feature>
<dbReference type="AlphaFoldDB" id="A0A382SF03"/>
<gene>
    <name evidence="1" type="ORF">METZ01_LOCUS361290</name>
</gene>
<sequence length="212" mass="24284">SAMIGSATKSVSGLVMPPPTHRFCLSDGTLANSSFQYLRQILETSKENEADVRLFIQPAHVYLLEVLRILGVSEDYKNWRKELISLVEHVNSVYPESNAFPLWDFGGYNSVTMTEVPPMEEPNRSVLWYWDIAHYKKTLGDLIQDRIFGFNPAGRMVPEDFGIKISSKNIEQYHTAQEIKQREYAVSHVGDIRELTKRVSDIKKNIRTSECN</sequence>
<organism evidence="1">
    <name type="scientific">marine metagenome</name>
    <dbReference type="NCBI Taxonomy" id="408172"/>
    <lineage>
        <taxon>unclassified sequences</taxon>
        <taxon>metagenomes</taxon>
        <taxon>ecological metagenomes</taxon>
    </lineage>
</organism>
<proteinExistence type="predicted"/>
<evidence type="ECO:0000313" key="1">
    <source>
        <dbReference type="EMBL" id="SVD08436.1"/>
    </source>
</evidence>
<reference evidence="1" key="1">
    <citation type="submission" date="2018-05" db="EMBL/GenBank/DDBJ databases">
        <authorList>
            <person name="Lanie J.A."/>
            <person name="Ng W.-L."/>
            <person name="Kazmierczak K.M."/>
            <person name="Andrzejewski T.M."/>
            <person name="Davidsen T.M."/>
            <person name="Wayne K.J."/>
            <person name="Tettelin H."/>
            <person name="Glass J.I."/>
            <person name="Rusch D."/>
            <person name="Podicherti R."/>
            <person name="Tsui H.-C.T."/>
            <person name="Winkler M.E."/>
        </authorList>
    </citation>
    <scope>NUCLEOTIDE SEQUENCE</scope>
</reference>